<comment type="caution">
    <text evidence="1">The sequence shown here is derived from an EMBL/GenBank/DDBJ whole genome shotgun (WGS) entry which is preliminary data.</text>
</comment>
<reference evidence="1 2" key="1">
    <citation type="submission" date="2020-10" db="EMBL/GenBank/DDBJ databases">
        <title>The Coptis chinensis genome and diversification of protoberbering-type alkaloids.</title>
        <authorList>
            <person name="Wang B."/>
            <person name="Shu S."/>
            <person name="Song C."/>
            <person name="Liu Y."/>
        </authorList>
    </citation>
    <scope>NUCLEOTIDE SEQUENCE [LARGE SCALE GENOMIC DNA]</scope>
    <source>
        <strain evidence="1">HL-2020</strain>
        <tissue evidence="1">Leaf</tissue>
    </source>
</reference>
<dbReference type="GO" id="GO:0005092">
    <property type="term" value="F:GDP-dissociation inhibitor activity"/>
    <property type="evidence" value="ECO:0007669"/>
    <property type="project" value="InterPro"/>
</dbReference>
<keyword evidence="2" id="KW-1185">Reference proteome</keyword>
<dbReference type="AlphaFoldDB" id="A0A835HG42"/>
<accession>A0A835HG42</accession>
<feature type="non-terminal residue" evidence="1">
    <location>
        <position position="1"/>
    </location>
</feature>
<gene>
    <name evidence="1" type="ORF">IFM89_033708</name>
</gene>
<organism evidence="1 2">
    <name type="scientific">Coptis chinensis</name>
    <dbReference type="NCBI Taxonomy" id="261450"/>
    <lineage>
        <taxon>Eukaryota</taxon>
        <taxon>Viridiplantae</taxon>
        <taxon>Streptophyta</taxon>
        <taxon>Embryophyta</taxon>
        <taxon>Tracheophyta</taxon>
        <taxon>Spermatophyta</taxon>
        <taxon>Magnoliopsida</taxon>
        <taxon>Ranunculales</taxon>
        <taxon>Ranunculaceae</taxon>
        <taxon>Coptidoideae</taxon>
        <taxon>Coptis</taxon>
    </lineage>
</organism>
<dbReference type="EMBL" id="JADFTS010000007">
    <property type="protein sequence ID" value="KAF9599101.1"/>
    <property type="molecule type" value="Genomic_DNA"/>
</dbReference>
<proteinExistence type="predicted"/>
<dbReference type="Pfam" id="PF00996">
    <property type="entry name" value="GDI"/>
    <property type="match status" value="1"/>
</dbReference>
<name>A0A835HG42_9MAGN</name>
<dbReference type="Proteomes" id="UP000631114">
    <property type="component" value="Unassembled WGS sequence"/>
</dbReference>
<protein>
    <submittedName>
        <fullName evidence="1">Uncharacterized protein</fullName>
    </submittedName>
</protein>
<dbReference type="InterPro" id="IPR018203">
    <property type="entry name" value="GDP_dissociation_inhibitor"/>
</dbReference>
<dbReference type="GO" id="GO:0007264">
    <property type="term" value="P:small GTPase-mediated signal transduction"/>
    <property type="evidence" value="ECO:0007669"/>
    <property type="project" value="InterPro"/>
</dbReference>
<sequence length="27" mass="3177">VIVFHAWVLYMDRNDYYGGESTSLNLI</sequence>
<evidence type="ECO:0000313" key="2">
    <source>
        <dbReference type="Proteomes" id="UP000631114"/>
    </source>
</evidence>
<evidence type="ECO:0000313" key="1">
    <source>
        <dbReference type="EMBL" id="KAF9599101.1"/>
    </source>
</evidence>